<dbReference type="InterPro" id="IPR001077">
    <property type="entry name" value="COMT_C"/>
</dbReference>
<proteinExistence type="predicted"/>
<dbReference type="PANTHER" id="PTHR43712">
    <property type="entry name" value="PUTATIVE (AFU_ORTHOLOGUE AFUA_4G14580)-RELATED"/>
    <property type="match status" value="1"/>
</dbReference>
<dbReference type="Proteomes" id="UP000803844">
    <property type="component" value="Unassembled WGS sequence"/>
</dbReference>
<dbReference type="InterPro" id="IPR036388">
    <property type="entry name" value="WH-like_DNA-bd_sf"/>
</dbReference>
<dbReference type="AlphaFoldDB" id="A0A9P4XUJ2"/>
<feature type="domain" description="O-methyltransferase C-terminal" evidence="5">
    <location>
        <begin position="233"/>
        <end position="384"/>
    </location>
</feature>
<feature type="active site" description="Proton acceptor" evidence="4">
    <location>
        <position position="312"/>
    </location>
</feature>
<dbReference type="PANTHER" id="PTHR43712:SF1">
    <property type="entry name" value="HYPOTHETICAL O-METHYLTRANSFERASE (EUROFUNG)-RELATED"/>
    <property type="match status" value="1"/>
</dbReference>
<name>A0A9P4XUJ2_CRYP1</name>
<accession>A0A9P4XUJ2</accession>
<organism evidence="6 7">
    <name type="scientific">Cryphonectria parasitica (strain ATCC 38755 / EP155)</name>
    <dbReference type="NCBI Taxonomy" id="660469"/>
    <lineage>
        <taxon>Eukaryota</taxon>
        <taxon>Fungi</taxon>
        <taxon>Dikarya</taxon>
        <taxon>Ascomycota</taxon>
        <taxon>Pezizomycotina</taxon>
        <taxon>Sordariomycetes</taxon>
        <taxon>Sordariomycetidae</taxon>
        <taxon>Diaporthales</taxon>
        <taxon>Cryphonectriaceae</taxon>
        <taxon>Cryphonectria-Endothia species complex</taxon>
        <taxon>Cryphonectria</taxon>
    </lineage>
</organism>
<dbReference type="SUPFAM" id="SSF53335">
    <property type="entry name" value="S-adenosyl-L-methionine-dependent methyltransferases"/>
    <property type="match status" value="1"/>
</dbReference>
<dbReference type="InterPro" id="IPR029063">
    <property type="entry name" value="SAM-dependent_MTases_sf"/>
</dbReference>
<evidence type="ECO:0000256" key="2">
    <source>
        <dbReference type="ARBA" id="ARBA00022679"/>
    </source>
</evidence>
<evidence type="ECO:0000256" key="4">
    <source>
        <dbReference type="PIRSR" id="PIRSR005739-1"/>
    </source>
</evidence>
<comment type="caution">
    <text evidence="6">The sequence shown here is derived from an EMBL/GenBank/DDBJ whole genome shotgun (WGS) entry which is preliminary data.</text>
</comment>
<dbReference type="InterPro" id="IPR036390">
    <property type="entry name" value="WH_DNA-bd_sf"/>
</dbReference>
<protein>
    <submittedName>
        <fullName evidence="6">S-adenosyl-L-methionine-dependent methyltransferase</fullName>
    </submittedName>
</protein>
<sequence length="405" mass="45831">MEFNLQDAASFAEKLDALVANPDLVLQLEDDVLRRRLREAGRKLSRAMESAGDTTHRLNNTTLELALARVGVEKGIFSIFASHAVAMTNAELSKKTQADPVLMKRLLRYYQSQEMISQLGDDSYRANYITKAPTTLIGESGTGYFFEMIHPSFVAIPQFLRENGYKNPSDPNHAPWHLGHKTEMNPFPWLKAHPEYMKFFLPWMATMREGQPSFLDGMDFRKEILSSLQNTDNTIPVFVDVGGAMGHQCIALQHKYPDFKGRIILQDQPFIIDQVKTSPLPGFQGIEAMAYDFFTPQPIKGASAYYLSCILHDWPDHKCEEILKNLKGAMKTGSSYLLVDEIVFPERGAAWRATNLDISMMTCLAAWERTAAQWTTLLEKAGFKIQNIWEYAPESHNCLVIAVPQ</sequence>
<dbReference type="GO" id="GO:0032259">
    <property type="term" value="P:methylation"/>
    <property type="evidence" value="ECO:0007669"/>
    <property type="project" value="UniProtKB-KW"/>
</dbReference>
<keyword evidence="7" id="KW-1185">Reference proteome</keyword>
<keyword evidence="2" id="KW-0808">Transferase</keyword>
<gene>
    <name evidence="6" type="ORF">M406DRAFT_333311</name>
</gene>
<reference evidence="6" key="1">
    <citation type="journal article" date="2020" name="Phytopathology">
        <title>Genome sequence of the chestnut blight fungus Cryphonectria parasitica EP155: A fundamental resource for an archetypical invasive plant pathogen.</title>
        <authorList>
            <person name="Crouch J.A."/>
            <person name="Dawe A."/>
            <person name="Aerts A."/>
            <person name="Barry K."/>
            <person name="Churchill A.C.L."/>
            <person name="Grimwood J."/>
            <person name="Hillman B."/>
            <person name="Milgroom M.G."/>
            <person name="Pangilinan J."/>
            <person name="Smith M."/>
            <person name="Salamov A."/>
            <person name="Schmutz J."/>
            <person name="Yadav J."/>
            <person name="Grigoriev I.V."/>
            <person name="Nuss D."/>
        </authorList>
    </citation>
    <scope>NUCLEOTIDE SEQUENCE</scope>
    <source>
        <strain evidence="6">EP155</strain>
    </source>
</reference>
<dbReference type="EMBL" id="MU032351">
    <property type="protein sequence ID" value="KAF3761234.1"/>
    <property type="molecule type" value="Genomic_DNA"/>
</dbReference>
<dbReference type="InterPro" id="IPR016461">
    <property type="entry name" value="COMT-like"/>
</dbReference>
<keyword evidence="3" id="KW-0949">S-adenosyl-L-methionine</keyword>
<keyword evidence="1 6" id="KW-0489">Methyltransferase</keyword>
<evidence type="ECO:0000256" key="1">
    <source>
        <dbReference type="ARBA" id="ARBA00022603"/>
    </source>
</evidence>
<dbReference type="PROSITE" id="PS51683">
    <property type="entry name" value="SAM_OMT_II"/>
    <property type="match status" value="1"/>
</dbReference>
<dbReference type="SUPFAM" id="SSF46785">
    <property type="entry name" value="Winged helix' DNA-binding domain"/>
    <property type="match status" value="1"/>
</dbReference>
<evidence type="ECO:0000256" key="3">
    <source>
        <dbReference type="ARBA" id="ARBA00022691"/>
    </source>
</evidence>
<evidence type="ECO:0000313" key="6">
    <source>
        <dbReference type="EMBL" id="KAF3761234.1"/>
    </source>
</evidence>
<evidence type="ECO:0000313" key="7">
    <source>
        <dbReference type="Proteomes" id="UP000803844"/>
    </source>
</evidence>
<dbReference type="PIRSF" id="PIRSF005739">
    <property type="entry name" value="O-mtase"/>
    <property type="match status" value="1"/>
</dbReference>
<dbReference type="GeneID" id="63837963"/>
<evidence type="ECO:0000259" key="5">
    <source>
        <dbReference type="Pfam" id="PF00891"/>
    </source>
</evidence>
<dbReference type="Gene3D" id="3.40.50.150">
    <property type="entry name" value="Vaccinia Virus protein VP39"/>
    <property type="match status" value="1"/>
</dbReference>
<dbReference type="RefSeq" id="XP_040772213.1">
    <property type="nucleotide sequence ID" value="XM_040920834.1"/>
</dbReference>
<dbReference type="OrthoDB" id="2410195at2759"/>
<dbReference type="Gene3D" id="1.10.10.10">
    <property type="entry name" value="Winged helix-like DNA-binding domain superfamily/Winged helix DNA-binding domain"/>
    <property type="match status" value="1"/>
</dbReference>
<dbReference type="Pfam" id="PF00891">
    <property type="entry name" value="Methyltransf_2"/>
    <property type="match status" value="1"/>
</dbReference>
<dbReference type="GO" id="GO:0008171">
    <property type="term" value="F:O-methyltransferase activity"/>
    <property type="evidence" value="ECO:0007669"/>
    <property type="project" value="InterPro"/>
</dbReference>